<evidence type="ECO:0000313" key="2">
    <source>
        <dbReference type="EMBL" id="BAC15133.1"/>
    </source>
</evidence>
<dbReference type="EMBL" id="BA000028">
    <property type="protein sequence ID" value="BAC15133.1"/>
    <property type="molecule type" value="Genomic_DNA"/>
</dbReference>
<sequence length="56" mass="6389">MSRLSLLPVPVGLLTFILSLTLFLFIDSPYPILGALLTAYLLFELTYLIQFQQQKN</sequence>
<reference evidence="2 3" key="1">
    <citation type="journal article" date="2001" name="FEMS Microbiol. Lett.">
        <title>Oceanobacillus iheyensis gen. nov., sp. nov., a deep-sea extremely halotolerant and alkaliphilic species isolated from a depth of 1050 m on the Iheya Ridge.</title>
        <authorList>
            <person name="Lu J."/>
            <person name="Nogi Y."/>
            <person name="Takami H."/>
        </authorList>
    </citation>
    <scope>NUCLEOTIDE SEQUENCE [LARGE SCALE GENOMIC DNA]</scope>
    <source>
        <strain evidence="3">DSM 14371 / CIP 107618 / JCM 11309 / KCTC 3954 / HTE831</strain>
    </source>
</reference>
<keyword evidence="3" id="KW-1185">Reference proteome</keyword>
<name>Q8ELP4_OCEIH</name>
<evidence type="ECO:0000256" key="1">
    <source>
        <dbReference type="SAM" id="Phobius"/>
    </source>
</evidence>
<evidence type="ECO:0000313" key="3">
    <source>
        <dbReference type="Proteomes" id="UP000000822"/>
    </source>
</evidence>
<dbReference type="RefSeq" id="WP_173338122.1">
    <property type="nucleotide sequence ID" value="NC_004193.1"/>
</dbReference>
<gene>
    <name evidence="2" type="ordered locus">OB3177</name>
</gene>
<proteinExistence type="predicted"/>
<reference evidence="2 3" key="2">
    <citation type="journal article" date="2002" name="Nucleic Acids Res.">
        <title>Genome sequence of Oceanobacillus iheyensis isolated from the Iheya Ridge and its unexpected adaptive capabilities to extreme environments.</title>
        <authorList>
            <person name="Takami H."/>
            <person name="Takaki Y."/>
            <person name="Uchiyama I."/>
        </authorList>
    </citation>
    <scope>NUCLEOTIDE SEQUENCE [LARGE SCALE GENOMIC DNA]</scope>
    <source>
        <strain evidence="3">DSM 14371 / CIP 107618 / JCM 11309 / KCTC 3954 / HTE831</strain>
    </source>
</reference>
<dbReference type="AlphaFoldDB" id="Q8ELP4"/>
<dbReference type="KEGG" id="oih:OB3177"/>
<keyword evidence="1" id="KW-1133">Transmembrane helix</keyword>
<dbReference type="HOGENOM" id="CLU_207649_0_0_9"/>
<keyword evidence="1" id="KW-0812">Transmembrane</keyword>
<dbReference type="STRING" id="221109.gene:10735429"/>
<dbReference type="Proteomes" id="UP000000822">
    <property type="component" value="Chromosome"/>
</dbReference>
<organism evidence="2 3">
    <name type="scientific">Oceanobacillus iheyensis (strain DSM 14371 / CIP 107618 / JCM 11309 / KCTC 3954 / HTE831)</name>
    <dbReference type="NCBI Taxonomy" id="221109"/>
    <lineage>
        <taxon>Bacteria</taxon>
        <taxon>Bacillati</taxon>
        <taxon>Bacillota</taxon>
        <taxon>Bacilli</taxon>
        <taxon>Bacillales</taxon>
        <taxon>Bacillaceae</taxon>
        <taxon>Oceanobacillus</taxon>
    </lineage>
</organism>
<feature type="transmembrane region" description="Helical" evidence="1">
    <location>
        <begin position="32"/>
        <end position="49"/>
    </location>
</feature>
<protein>
    <submittedName>
        <fullName evidence="2">Uncharacterized protein</fullName>
    </submittedName>
</protein>
<accession>Q8ELP4</accession>
<feature type="transmembrane region" description="Helical" evidence="1">
    <location>
        <begin position="7"/>
        <end position="26"/>
    </location>
</feature>
<keyword evidence="1" id="KW-0472">Membrane</keyword>